<dbReference type="Pfam" id="PF03909">
    <property type="entry name" value="BSD"/>
    <property type="match status" value="1"/>
</dbReference>
<sequence>MSWLARSIANTLKLDDDDDDSGVNKSEPEPGNPQHQDNNVASPTSSSRGVKEDFSELTKTLTRQLWGVASFLAPPPQQSLPDPDSDIKSVENLDGIAGIRNDFAEIGGKFKNGISRLSNNINVSEITKMASNLLQLESDEEEEGIRDSSRKGAVGVTEEVVSFAGDISMHPETWLDFPLPESDDDDFDMSYVQQEHALAVERLAPRLAAVRNELCPGYISESYFWKIYFVLLHPRLDKQDVERLSTPQIVKARALLAQELKNLTATKLEEEKGSLAPKDSTVSHLKESLSVPLTVLSEKEPGKASILELGTSTTAAASETVKHPVESNEIPIVDKSVIKQEDINRAKDQNTNDSGEKDEDDGDDWLKEECLEIGSASGTTIPVENDDEVSFSDLEDNDGDMPASFRKANDSLDKDSQDWVQLRKSSSDLSKDGEIKHSSNQNVNDHDTKESNDWLDVNDIDVA</sequence>
<feature type="region of interest" description="Disordered" evidence="1">
    <location>
        <begin position="376"/>
        <end position="463"/>
    </location>
</feature>
<dbReference type="Proteomes" id="UP001604336">
    <property type="component" value="Unassembled WGS sequence"/>
</dbReference>
<dbReference type="SMART" id="SM00751">
    <property type="entry name" value="BSD"/>
    <property type="match status" value="1"/>
</dbReference>
<feature type="compositionally biased region" description="Acidic residues" evidence="1">
    <location>
        <begin position="384"/>
        <end position="399"/>
    </location>
</feature>
<dbReference type="InterPro" id="IPR005607">
    <property type="entry name" value="BSD_dom"/>
</dbReference>
<feature type="compositionally biased region" description="Basic and acidic residues" evidence="1">
    <location>
        <begin position="341"/>
        <end position="350"/>
    </location>
</feature>
<feature type="compositionally biased region" description="Basic and acidic residues" evidence="1">
    <location>
        <begin position="425"/>
        <end position="437"/>
    </location>
</feature>
<protein>
    <submittedName>
        <fullName evidence="3">BSD domain-containing protein</fullName>
    </submittedName>
</protein>
<keyword evidence="4" id="KW-1185">Reference proteome</keyword>
<reference evidence="4" key="1">
    <citation type="submission" date="2024-07" db="EMBL/GenBank/DDBJ databases">
        <title>Two chromosome-level genome assemblies of Korean endemic species Abeliophyllum distichum and Forsythia ovata (Oleaceae).</title>
        <authorList>
            <person name="Jang H."/>
        </authorList>
    </citation>
    <scope>NUCLEOTIDE SEQUENCE [LARGE SCALE GENOMIC DNA]</scope>
</reference>
<accession>A0ABD1SH88</accession>
<proteinExistence type="predicted"/>
<dbReference type="PANTHER" id="PTHR31923:SF4">
    <property type="entry name" value="BSD DOMAIN-CONTAINING PROTEIN"/>
    <property type="match status" value="1"/>
</dbReference>
<dbReference type="PANTHER" id="PTHR31923">
    <property type="entry name" value="BSD DOMAIN-CONTAINING PROTEIN"/>
    <property type="match status" value="1"/>
</dbReference>
<feature type="region of interest" description="Disordered" evidence="1">
    <location>
        <begin position="341"/>
        <end position="364"/>
    </location>
</feature>
<feature type="compositionally biased region" description="Basic and acidic residues" evidence="1">
    <location>
        <begin position="407"/>
        <end position="417"/>
    </location>
</feature>
<comment type="caution">
    <text evidence="3">The sequence shown here is derived from an EMBL/GenBank/DDBJ whole genome shotgun (WGS) entry which is preliminary data.</text>
</comment>
<evidence type="ECO:0000256" key="1">
    <source>
        <dbReference type="SAM" id="MobiDB-lite"/>
    </source>
</evidence>
<feature type="region of interest" description="Disordered" evidence="1">
    <location>
        <begin position="1"/>
        <end position="55"/>
    </location>
</feature>
<dbReference type="AlphaFoldDB" id="A0ABD1SH88"/>
<evidence type="ECO:0000313" key="4">
    <source>
        <dbReference type="Proteomes" id="UP001604336"/>
    </source>
</evidence>
<gene>
    <name evidence="3" type="ORF">Adt_25109</name>
</gene>
<evidence type="ECO:0000313" key="3">
    <source>
        <dbReference type="EMBL" id="KAL2499559.1"/>
    </source>
</evidence>
<dbReference type="Gene3D" id="1.10.3970.10">
    <property type="entry name" value="BSD domain"/>
    <property type="match status" value="1"/>
</dbReference>
<dbReference type="PROSITE" id="PS50858">
    <property type="entry name" value="BSD"/>
    <property type="match status" value="1"/>
</dbReference>
<feature type="domain" description="BSD" evidence="2">
    <location>
        <begin position="181"/>
        <end position="236"/>
    </location>
</feature>
<evidence type="ECO:0000259" key="2">
    <source>
        <dbReference type="PROSITE" id="PS50858"/>
    </source>
</evidence>
<name>A0ABD1SH88_9LAMI</name>
<dbReference type="InterPro" id="IPR035925">
    <property type="entry name" value="BSD_dom_sf"/>
</dbReference>
<dbReference type="EMBL" id="JBFOLK010000007">
    <property type="protein sequence ID" value="KAL2499559.1"/>
    <property type="molecule type" value="Genomic_DNA"/>
</dbReference>
<feature type="compositionally biased region" description="Polar residues" evidence="1">
    <location>
        <begin position="33"/>
        <end position="48"/>
    </location>
</feature>
<dbReference type="SUPFAM" id="SSF140383">
    <property type="entry name" value="BSD domain-like"/>
    <property type="match status" value="1"/>
</dbReference>
<organism evidence="3 4">
    <name type="scientific">Abeliophyllum distichum</name>
    <dbReference type="NCBI Taxonomy" id="126358"/>
    <lineage>
        <taxon>Eukaryota</taxon>
        <taxon>Viridiplantae</taxon>
        <taxon>Streptophyta</taxon>
        <taxon>Embryophyta</taxon>
        <taxon>Tracheophyta</taxon>
        <taxon>Spermatophyta</taxon>
        <taxon>Magnoliopsida</taxon>
        <taxon>eudicotyledons</taxon>
        <taxon>Gunneridae</taxon>
        <taxon>Pentapetalae</taxon>
        <taxon>asterids</taxon>
        <taxon>lamiids</taxon>
        <taxon>Lamiales</taxon>
        <taxon>Oleaceae</taxon>
        <taxon>Forsythieae</taxon>
        <taxon>Abeliophyllum</taxon>
    </lineage>
</organism>